<feature type="compositionally biased region" description="Basic and acidic residues" evidence="1">
    <location>
        <begin position="624"/>
        <end position="650"/>
    </location>
</feature>
<evidence type="ECO:0000256" key="1">
    <source>
        <dbReference type="SAM" id="MobiDB-lite"/>
    </source>
</evidence>
<sequence>MSTYCSRISRGNTFRFHRRNKKIHPSVVLSRRKTSGSRTNKKIHPSVVLSRRKTSGSRTKDFLEAQCSEPRKTLNAVCPAHTFTHLHQKFNEPHIHHNSKRYTREYPGHADHTKEDRMHTLSVAEVLYNKSKTPPPILWSLTQFEKCPSRKNHSEGSNARWNVFVFPERVPKAVPKPKVQQSPKQVVPGVGEVMGFIRVELLAKQDTICLQTCHQSHSVFYVHIAVTRPMDQQQGLVSEQVSTAMDHGSTLKFCLAGQVLKEQVLETSRIHHYFMRTIVKELSLYLHEKKLSGGVDVELERVMRRSKNDENTHLTRLYESSRKQMVRMLQMESQKFCKFLAHALIRITMAKTGSGPDVRASILGAEKNLSPADVDLLSIQQDSSAAVAVLVDSDYGHNTATSPVDDSDFLHRKLSSEGRRRRRYKSGLGSDSNLQVSYTTNRHPPRSDAGSDQEHVSQTFKTTDYSVAQIKSIMQGLTVPSTSGIAEVFNLCFAEPFWFHLKFPDNPEIDIPKEDIVMTTTSVPEGKMRATALRLVNALRSESDLLTGDNAVYRRRTAKVANWISSIGEGKKHRRVEDTAQLPATVRSMRLLKMASKFKDPADDVDSEDSRKRMSEMRQVTYRHNKELERKQALEEAKETASKYHHASDRWRHRSKPRKTRPRRPPRGSQQQGFKAPDDVEPSTDDILNSFTPSGNKSSLDFLVVPAEKVLNPKTGRVRGRNKDADDDNDDDAGSTLGKHYLDDVPAGALKRVLHQVLPPGAASSKTSTSASSVSSSTSSNAWSKTVDKDHGRLATLKPIPMQRAPFCGKKCRVLFLKDVERYQDCLQRCLLGNTRYMKTMMLNILQEIQEANKVTVWNPSKQQPADPLQGPTADMKPRPSTVSIKSLTKKSSRSSSRKRYRSPKRNRVRHVSGQDTTEKDGQEISAEEASQDHPQPEGTKCGDVEGIVKLQESAVKSITEEISKVFYRTTNEV</sequence>
<dbReference type="EMBL" id="CAJPEX010000006">
    <property type="protein sequence ID" value="CAG0912306.1"/>
    <property type="molecule type" value="Genomic_DNA"/>
</dbReference>
<feature type="non-terminal residue" evidence="2">
    <location>
        <position position="974"/>
    </location>
</feature>
<keyword evidence="3" id="KW-1185">Reference proteome</keyword>
<feature type="region of interest" description="Disordered" evidence="1">
    <location>
        <begin position="860"/>
        <end position="943"/>
    </location>
</feature>
<name>A0A7R9G7Q2_9CRUS</name>
<feature type="compositionally biased region" description="Basic and acidic residues" evidence="1">
    <location>
        <begin position="931"/>
        <end position="943"/>
    </location>
</feature>
<feature type="compositionally biased region" description="Basic residues" evidence="1">
    <location>
        <begin position="651"/>
        <end position="666"/>
    </location>
</feature>
<dbReference type="AlphaFoldDB" id="A0A7R9G7Q2"/>
<feature type="compositionally biased region" description="Basic residues" evidence="1">
    <location>
        <begin position="888"/>
        <end position="911"/>
    </location>
</feature>
<proteinExistence type="predicted"/>
<feature type="compositionally biased region" description="Polar residues" evidence="1">
    <location>
        <begin position="431"/>
        <end position="442"/>
    </location>
</feature>
<feature type="region of interest" description="Disordered" evidence="1">
    <location>
        <begin position="415"/>
        <end position="457"/>
    </location>
</feature>
<feature type="compositionally biased region" description="Low complexity" evidence="1">
    <location>
        <begin position="762"/>
        <end position="785"/>
    </location>
</feature>
<dbReference type="EMBL" id="OA882043">
    <property type="protein sequence ID" value="CAD7272154.1"/>
    <property type="molecule type" value="Genomic_DNA"/>
</dbReference>
<organism evidence="2">
    <name type="scientific">Notodromas monacha</name>
    <dbReference type="NCBI Taxonomy" id="399045"/>
    <lineage>
        <taxon>Eukaryota</taxon>
        <taxon>Metazoa</taxon>
        <taxon>Ecdysozoa</taxon>
        <taxon>Arthropoda</taxon>
        <taxon>Crustacea</taxon>
        <taxon>Oligostraca</taxon>
        <taxon>Ostracoda</taxon>
        <taxon>Podocopa</taxon>
        <taxon>Podocopida</taxon>
        <taxon>Cypridocopina</taxon>
        <taxon>Cypridoidea</taxon>
        <taxon>Cyprididae</taxon>
        <taxon>Notodromas</taxon>
    </lineage>
</organism>
<feature type="compositionally biased region" description="Polar residues" evidence="1">
    <location>
        <begin position="686"/>
        <end position="699"/>
    </location>
</feature>
<feature type="region of interest" description="Disordered" evidence="1">
    <location>
        <begin position="713"/>
        <end position="740"/>
    </location>
</feature>
<feature type="compositionally biased region" description="Basic and acidic residues" evidence="1">
    <location>
        <begin position="599"/>
        <end position="616"/>
    </location>
</feature>
<gene>
    <name evidence="2" type="ORF">NMOB1V02_LOCUS101</name>
</gene>
<evidence type="ECO:0000313" key="3">
    <source>
        <dbReference type="Proteomes" id="UP000678499"/>
    </source>
</evidence>
<evidence type="ECO:0000313" key="2">
    <source>
        <dbReference type="EMBL" id="CAD7272154.1"/>
    </source>
</evidence>
<protein>
    <submittedName>
        <fullName evidence="2">Uncharacterized protein</fullName>
    </submittedName>
</protein>
<feature type="region of interest" description="Disordered" evidence="1">
    <location>
        <begin position="761"/>
        <end position="786"/>
    </location>
</feature>
<feature type="region of interest" description="Disordered" evidence="1">
    <location>
        <begin position="599"/>
        <end position="699"/>
    </location>
</feature>
<accession>A0A7R9G7Q2</accession>
<dbReference type="Proteomes" id="UP000678499">
    <property type="component" value="Unassembled WGS sequence"/>
</dbReference>
<reference evidence="2" key="1">
    <citation type="submission" date="2020-11" db="EMBL/GenBank/DDBJ databases">
        <authorList>
            <person name="Tran Van P."/>
        </authorList>
    </citation>
    <scope>NUCLEOTIDE SEQUENCE</scope>
</reference>